<dbReference type="Gene3D" id="3.40.50.300">
    <property type="entry name" value="P-loop containing nucleotide triphosphate hydrolases"/>
    <property type="match status" value="1"/>
</dbReference>
<organism evidence="2 3">
    <name type="scientific">Frankliniella fusca</name>
    <dbReference type="NCBI Taxonomy" id="407009"/>
    <lineage>
        <taxon>Eukaryota</taxon>
        <taxon>Metazoa</taxon>
        <taxon>Ecdysozoa</taxon>
        <taxon>Arthropoda</taxon>
        <taxon>Hexapoda</taxon>
        <taxon>Insecta</taxon>
        <taxon>Pterygota</taxon>
        <taxon>Neoptera</taxon>
        <taxon>Paraneoptera</taxon>
        <taxon>Thysanoptera</taxon>
        <taxon>Terebrantia</taxon>
        <taxon>Thripoidea</taxon>
        <taxon>Thripidae</taxon>
        <taxon>Frankliniella</taxon>
    </lineage>
</organism>
<reference evidence="2" key="2">
    <citation type="journal article" date="2023" name="BMC Genomics">
        <title>Pest status, molecular evolution, and epigenetic factors derived from the genome assembly of Frankliniella fusca, a thysanopteran phytovirus vector.</title>
        <authorList>
            <person name="Catto M.A."/>
            <person name="Labadie P.E."/>
            <person name="Jacobson A.L."/>
            <person name="Kennedy G.G."/>
            <person name="Srinivasan R."/>
            <person name="Hunt B.G."/>
        </authorList>
    </citation>
    <scope>NUCLEOTIDE SEQUENCE</scope>
    <source>
        <strain evidence="2">PL_HMW_Pooled</strain>
    </source>
</reference>
<dbReference type="AlphaFoldDB" id="A0AAE1HIR2"/>
<reference evidence="2" key="1">
    <citation type="submission" date="2021-07" db="EMBL/GenBank/DDBJ databases">
        <authorList>
            <person name="Catto M.A."/>
            <person name="Jacobson A."/>
            <person name="Kennedy G."/>
            <person name="Labadie P."/>
            <person name="Hunt B.G."/>
            <person name="Srinivasan R."/>
        </authorList>
    </citation>
    <scope>NUCLEOTIDE SEQUENCE</scope>
    <source>
        <strain evidence="2">PL_HMW_Pooled</strain>
        <tissue evidence="2">Head</tissue>
    </source>
</reference>
<name>A0AAE1HIR2_9NEOP</name>
<gene>
    <name evidence="2" type="ORF">KUF71_011069</name>
</gene>
<dbReference type="PANTHER" id="PTHR47958">
    <property type="entry name" value="ATP-DEPENDENT RNA HELICASE DBP3"/>
    <property type="match status" value="1"/>
</dbReference>
<keyword evidence="2" id="KW-0347">Helicase</keyword>
<evidence type="ECO:0000259" key="1">
    <source>
        <dbReference type="PROSITE" id="PS51194"/>
    </source>
</evidence>
<accession>A0AAE1HIR2</accession>
<dbReference type="InterPro" id="IPR001650">
    <property type="entry name" value="Helicase_C-like"/>
</dbReference>
<dbReference type="GO" id="GO:0004386">
    <property type="term" value="F:helicase activity"/>
    <property type="evidence" value="ECO:0007669"/>
    <property type="project" value="UniProtKB-KW"/>
</dbReference>
<dbReference type="Pfam" id="PF00271">
    <property type="entry name" value="Helicase_C"/>
    <property type="match status" value="1"/>
</dbReference>
<evidence type="ECO:0000313" key="2">
    <source>
        <dbReference type="EMBL" id="KAK3921893.1"/>
    </source>
</evidence>
<keyword evidence="2" id="KW-0067">ATP-binding</keyword>
<sequence length="289" mass="31989">MKFLSWVMFNYKLQIAMQLLQCEILTASLSFPLPEYPVPFIYVLISWFPPVVSHKTSSLQMPLSFCRSMDADSSFVLPDVEDVKFVINFDYPSSSEDYVHRIGRTGRSQRTGTAYTFFTMQNAKQAADLVSVLKEANQVINPKLLEMADMSRGFGGGRSNIQGEPTPLLSLHGAYDERSTASSLGASATAPDSALLNYYSALPQPQSPIPSLLLTNFTLPSNNFLYSEQNRVENSSFGYAATILKMGLFVQNITEKLISCALSGNELFVSVVDSYVGGSYWNPSTLVDR</sequence>
<dbReference type="SUPFAM" id="SSF52540">
    <property type="entry name" value="P-loop containing nucleoside triphosphate hydrolases"/>
    <property type="match status" value="1"/>
</dbReference>
<keyword evidence="2" id="KW-0547">Nucleotide-binding</keyword>
<proteinExistence type="predicted"/>
<dbReference type="Proteomes" id="UP001219518">
    <property type="component" value="Unassembled WGS sequence"/>
</dbReference>
<keyword evidence="3" id="KW-1185">Reference proteome</keyword>
<dbReference type="EMBL" id="JAHWGI010001056">
    <property type="protein sequence ID" value="KAK3921893.1"/>
    <property type="molecule type" value="Genomic_DNA"/>
</dbReference>
<evidence type="ECO:0000313" key="3">
    <source>
        <dbReference type="Proteomes" id="UP001219518"/>
    </source>
</evidence>
<dbReference type="InterPro" id="IPR027417">
    <property type="entry name" value="P-loop_NTPase"/>
</dbReference>
<protein>
    <submittedName>
        <fullName evidence="2">ATP-dependent RNA helicase DDX5</fullName>
    </submittedName>
</protein>
<comment type="caution">
    <text evidence="2">The sequence shown here is derived from an EMBL/GenBank/DDBJ whole genome shotgun (WGS) entry which is preliminary data.</text>
</comment>
<feature type="domain" description="Helicase C-terminal" evidence="1">
    <location>
        <begin position="1"/>
        <end position="148"/>
    </location>
</feature>
<keyword evidence="2" id="KW-0378">Hydrolase</keyword>
<dbReference type="PROSITE" id="PS51194">
    <property type="entry name" value="HELICASE_CTER"/>
    <property type="match status" value="1"/>
</dbReference>